<dbReference type="InterPro" id="IPR012675">
    <property type="entry name" value="Beta-grasp_dom_sf"/>
</dbReference>
<feature type="binding site" evidence="8">
    <location>
        <begin position="257"/>
        <end position="258"/>
    </location>
    <ligand>
        <name>1-deoxy-D-xylulose 5-phosphate</name>
        <dbReference type="ChEBI" id="CHEBI:57792"/>
    </ligand>
</feature>
<evidence type="ECO:0000256" key="1">
    <source>
        <dbReference type="ARBA" id="ARBA00002834"/>
    </source>
</evidence>
<feature type="binding site" evidence="8">
    <location>
        <position position="231"/>
    </location>
    <ligand>
        <name>1-deoxy-D-xylulose 5-phosphate</name>
        <dbReference type="ChEBI" id="CHEBI:57792"/>
    </ligand>
</feature>
<dbReference type="InterPro" id="IPR010035">
    <property type="entry name" value="Thi_S"/>
</dbReference>
<dbReference type="GO" id="GO:0009229">
    <property type="term" value="P:thiamine diphosphate biosynthetic process"/>
    <property type="evidence" value="ECO:0007669"/>
    <property type="project" value="UniProtKB-UniRule"/>
</dbReference>
<comment type="function">
    <text evidence="1 8">Catalyzes the rearrangement of 1-deoxy-D-xylulose 5-phosphate (DXP) to produce the thiazole phosphate moiety of thiamine. Sulfur is provided by the thiocarboxylate moiety of the carrier protein ThiS. In vitro, sulfur can be provided by H(2)S.</text>
</comment>
<keyword evidence="6 8" id="KW-0704">Schiff base</keyword>
<dbReference type="Gene3D" id="3.10.20.30">
    <property type="match status" value="1"/>
</dbReference>
<dbReference type="UniPathway" id="UPA00060"/>
<reference evidence="10" key="1">
    <citation type="journal article" date="2007" name="J. Bacteriol.">
        <title>Comparative genome analysis of four magnetotactic bacteria reveals a complex set of group-specific genes implicated in magnetosome biomineralization and function.</title>
        <authorList>
            <person name="Richter M."/>
            <person name="Kube M."/>
            <person name="Bazylinski D.A."/>
            <person name="Lombardot T."/>
            <person name="Gloeckner F.O."/>
            <person name="Reinhardt R."/>
            <person name="Schueler D."/>
        </authorList>
    </citation>
    <scope>NUCLEOTIDE SEQUENCE</scope>
    <source>
        <strain evidence="10">MSR-1</strain>
    </source>
</reference>
<dbReference type="InterPro" id="IPR008867">
    <property type="entry name" value="ThiG"/>
</dbReference>
<gene>
    <name evidence="8" type="primary">thiG</name>
    <name evidence="10" type="ORF">MGR_0920</name>
</gene>
<accession>A4TVJ6</accession>
<comment type="pathway">
    <text evidence="2 8">Cofactor biosynthesis; thiamine diphosphate biosynthesis.</text>
</comment>
<evidence type="ECO:0000256" key="4">
    <source>
        <dbReference type="ARBA" id="ARBA00022679"/>
    </source>
</evidence>
<evidence type="ECO:0000259" key="9">
    <source>
        <dbReference type="Pfam" id="PF05690"/>
    </source>
</evidence>
<name>A4TVJ6_9PROT</name>
<dbReference type="AlphaFoldDB" id="A4TVJ6"/>
<dbReference type="InterPro" id="IPR016155">
    <property type="entry name" value="Mopterin_synth/thiamin_S_b"/>
</dbReference>
<feature type="domain" description="Thiazole synthase ThiG" evidence="9">
    <location>
        <begin position="78"/>
        <end position="322"/>
    </location>
</feature>
<dbReference type="RefSeq" id="WP_024078796.1">
    <property type="nucleotide sequence ID" value="NZ_CP027527.1"/>
</dbReference>
<evidence type="ECO:0000256" key="7">
    <source>
        <dbReference type="ARBA" id="ARBA00049897"/>
    </source>
</evidence>
<feature type="active site" description="Schiff-base intermediate with DXP" evidence="8">
    <location>
        <position position="170"/>
    </location>
</feature>
<comment type="subcellular location">
    <subcellularLocation>
        <location evidence="8">Cytoplasm</location>
    </subcellularLocation>
</comment>
<protein>
    <recommendedName>
        <fullName evidence="3 8">Thiazole synthase</fullName>
        <ecNumber evidence="3 8">2.8.1.10</ecNumber>
    </recommendedName>
</protein>
<dbReference type="Gene3D" id="3.20.20.70">
    <property type="entry name" value="Aldolase class I"/>
    <property type="match status" value="1"/>
</dbReference>
<dbReference type="PANTHER" id="PTHR34266:SF2">
    <property type="entry name" value="THIAZOLE SYNTHASE"/>
    <property type="match status" value="1"/>
</dbReference>
<dbReference type="Pfam" id="PF05690">
    <property type="entry name" value="ThiG"/>
    <property type="match status" value="1"/>
</dbReference>
<organism evidence="10">
    <name type="scientific">Magnetospirillum gryphiswaldense</name>
    <dbReference type="NCBI Taxonomy" id="55518"/>
    <lineage>
        <taxon>Bacteria</taxon>
        <taxon>Pseudomonadati</taxon>
        <taxon>Pseudomonadota</taxon>
        <taxon>Alphaproteobacteria</taxon>
        <taxon>Rhodospirillales</taxon>
        <taxon>Rhodospirillaceae</taxon>
        <taxon>Magnetospirillum</taxon>
    </lineage>
</organism>
<dbReference type="InterPro" id="IPR003749">
    <property type="entry name" value="ThiS/MoaD-like"/>
</dbReference>
<evidence type="ECO:0000256" key="6">
    <source>
        <dbReference type="ARBA" id="ARBA00023270"/>
    </source>
</evidence>
<evidence type="ECO:0000313" key="10">
    <source>
        <dbReference type="EMBL" id="CAM74653.1"/>
    </source>
</evidence>
<keyword evidence="4 8" id="KW-0808">Transferase</keyword>
<dbReference type="SUPFAM" id="SSF54285">
    <property type="entry name" value="MoaD/ThiS"/>
    <property type="match status" value="1"/>
</dbReference>
<dbReference type="NCBIfam" id="TIGR01683">
    <property type="entry name" value="thiS"/>
    <property type="match status" value="1"/>
</dbReference>
<evidence type="ECO:0000256" key="3">
    <source>
        <dbReference type="ARBA" id="ARBA00011960"/>
    </source>
</evidence>
<dbReference type="GO" id="GO:1990107">
    <property type="term" value="F:thiazole synthase activity"/>
    <property type="evidence" value="ECO:0007669"/>
    <property type="project" value="UniProtKB-EC"/>
</dbReference>
<dbReference type="SUPFAM" id="SSF110399">
    <property type="entry name" value="ThiG-like"/>
    <property type="match status" value="1"/>
</dbReference>
<dbReference type="EC" id="2.8.1.10" evidence="3 8"/>
<dbReference type="CDD" id="cd00565">
    <property type="entry name" value="Ubl_ThiS"/>
    <property type="match status" value="1"/>
</dbReference>
<dbReference type="CDD" id="cd04728">
    <property type="entry name" value="ThiG"/>
    <property type="match status" value="1"/>
</dbReference>
<dbReference type="PANTHER" id="PTHR34266">
    <property type="entry name" value="THIAZOLE SYNTHASE"/>
    <property type="match status" value="1"/>
</dbReference>
<dbReference type="InterPro" id="IPR013785">
    <property type="entry name" value="Aldolase_TIM"/>
</dbReference>
<dbReference type="Pfam" id="PF02597">
    <property type="entry name" value="ThiS"/>
    <property type="match status" value="1"/>
</dbReference>
<comment type="similarity">
    <text evidence="8">Belongs to the ThiG family.</text>
</comment>
<comment type="subunit">
    <text evidence="8">Homotetramer. Forms heterodimers with either ThiH or ThiS.</text>
</comment>
<keyword evidence="5 8" id="KW-0784">Thiamine biosynthesis</keyword>
<evidence type="ECO:0000256" key="2">
    <source>
        <dbReference type="ARBA" id="ARBA00004948"/>
    </source>
</evidence>
<dbReference type="HAMAP" id="MF_00443">
    <property type="entry name" value="ThiG"/>
    <property type="match status" value="1"/>
</dbReference>
<feature type="binding site" evidence="8">
    <location>
        <begin position="279"/>
        <end position="280"/>
    </location>
    <ligand>
        <name>1-deoxy-D-xylulose 5-phosphate</name>
        <dbReference type="ChEBI" id="CHEBI:57792"/>
    </ligand>
</feature>
<dbReference type="GO" id="GO:0005737">
    <property type="term" value="C:cytoplasm"/>
    <property type="evidence" value="ECO:0007669"/>
    <property type="project" value="UniProtKB-SubCell"/>
</dbReference>
<dbReference type="EMBL" id="CU459003">
    <property type="protein sequence ID" value="CAM74653.1"/>
    <property type="molecule type" value="Genomic_DNA"/>
</dbReference>
<dbReference type="InterPro" id="IPR033983">
    <property type="entry name" value="Thiazole_synthase_ThiG"/>
</dbReference>
<sequence length="327" mass="34768">MKVMINGEERALAAAQSVEAVLLGLGIDPRKVAVERNLEIVPKSTYAQVMVGDGDRLEIVHFIGGGSADVVSDDYFEVAGRKFRSRLLVGTGKYKDFDETAKAIAESGAEIVTVAVRRVNLSDPSQPMLVDYVSPKQYTYLPNTAGCFTADDAVRTLRLAREAGGWDLVKLEVLGDQKTLYPNMPETLKAAEALIKDGFKVMVYCSDDPIQAKMLEDMGCVAIMPLGSLIGSGLGIINPINIRLIKESAKVPVLVDAGVGTASDAAVAMELGCDGVLMNTAIAAAKDPIGMAKAMRLAVEAGRLAYLSGRMPKKMYADPSSPLAGLI</sequence>
<proteinExistence type="inferred from homology"/>
<comment type="catalytic activity">
    <reaction evidence="7 8">
        <text>[ThiS sulfur-carrier protein]-C-terminal-Gly-aminoethanethioate + 2-iminoacetate + 1-deoxy-D-xylulose 5-phosphate = [ThiS sulfur-carrier protein]-C-terminal Gly-Gly + 2-[(2R,5Z)-2-carboxy-4-methylthiazol-5(2H)-ylidene]ethyl phosphate + 2 H2O + H(+)</text>
        <dbReference type="Rhea" id="RHEA:26297"/>
        <dbReference type="Rhea" id="RHEA-COMP:12909"/>
        <dbReference type="Rhea" id="RHEA-COMP:19908"/>
        <dbReference type="ChEBI" id="CHEBI:15377"/>
        <dbReference type="ChEBI" id="CHEBI:15378"/>
        <dbReference type="ChEBI" id="CHEBI:57792"/>
        <dbReference type="ChEBI" id="CHEBI:62899"/>
        <dbReference type="ChEBI" id="CHEBI:77846"/>
        <dbReference type="ChEBI" id="CHEBI:90778"/>
        <dbReference type="ChEBI" id="CHEBI:232372"/>
        <dbReference type="EC" id="2.8.1.10"/>
    </reaction>
</comment>
<evidence type="ECO:0000256" key="5">
    <source>
        <dbReference type="ARBA" id="ARBA00022977"/>
    </source>
</evidence>
<keyword evidence="8" id="KW-0963">Cytoplasm</keyword>
<evidence type="ECO:0000256" key="8">
    <source>
        <dbReference type="HAMAP-Rule" id="MF_00443"/>
    </source>
</evidence>